<dbReference type="EMBL" id="JAHVJA010000009">
    <property type="protein sequence ID" value="MBY6141247.1"/>
    <property type="molecule type" value="Genomic_DNA"/>
</dbReference>
<name>A0ABS7NK93_9RHOB</name>
<gene>
    <name evidence="2" type="ORF">KUV26_17555</name>
</gene>
<accession>A0ABS7NK93</accession>
<dbReference type="RefSeq" id="WP_222509323.1">
    <property type="nucleotide sequence ID" value="NZ_JAHVJA010000009.1"/>
</dbReference>
<dbReference type="Proteomes" id="UP000766629">
    <property type="component" value="Unassembled WGS sequence"/>
</dbReference>
<comment type="caution">
    <text evidence="2">The sequence shown here is derived from an EMBL/GenBank/DDBJ whole genome shotgun (WGS) entry which is preliminary data.</text>
</comment>
<reference evidence="2 3" key="1">
    <citation type="submission" date="2021-06" db="EMBL/GenBank/DDBJ databases">
        <title>50 bacteria genomes isolated from Dapeng, Shenzhen, China.</title>
        <authorList>
            <person name="Zheng W."/>
            <person name="Yu S."/>
            <person name="Huang Y."/>
        </authorList>
    </citation>
    <scope>NUCLEOTIDE SEQUENCE [LARGE SCALE GENOMIC DNA]</scope>
    <source>
        <strain evidence="2 3">DP1N14-2</strain>
    </source>
</reference>
<dbReference type="Pfam" id="PF06527">
    <property type="entry name" value="TniQ"/>
    <property type="match status" value="1"/>
</dbReference>
<evidence type="ECO:0000313" key="2">
    <source>
        <dbReference type="EMBL" id="MBY6141247.1"/>
    </source>
</evidence>
<feature type="domain" description="TniQ" evidence="1">
    <location>
        <begin position="12"/>
        <end position="148"/>
    </location>
</feature>
<evidence type="ECO:0000313" key="3">
    <source>
        <dbReference type="Proteomes" id="UP000766629"/>
    </source>
</evidence>
<keyword evidence="3" id="KW-1185">Reference proteome</keyword>
<protein>
    <submittedName>
        <fullName evidence="2">TniQ family protein</fullName>
    </submittedName>
</protein>
<proteinExistence type="predicted"/>
<dbReference type="InterPro" id="IPR009492">
    <property type="entry name" value="TniQ"/>
</dbReference>
<evidence type="ECO:0000259" key="1">
    <source>
        <dbReference type="Pfam" id="PF06527"/>
    </source>
</evidence>
<sequence>MRRSSPLIETLPLAVEPSERETLPSFFSRMAAINGTDATGFALDLGVSFKRILNQEQEAIDIFATRSGLAPDQLATMLSWTGERIGGVRMKFRGEVFVSRAVRNPIIRGCPHCLREAAEKQAFPLRHMAMAGDWLCRGVDVCLRHCHPLMPLLMPLWESSRLVNRDDVGARLDEILPDLQAGKFDCDLIEPSAYDVWLDRRLSQGKDKTWLATQPLFAAMTFCALLGRELLRAQELEADDRAAKAKGFDAASRGPETITCALDRILQAGDGGYFGSKQALPMLLEALGRLYRSDDSFDGFRDIVRRHLLRIWPVEAGDEVLGQTVPERRLHSLASASRETGVGKSVLNGFLTEAGAFPPDDTRADARKTFDAKKYKPLLEEIPTLVGPFAMRKAMGATLVELKSLEADGVLSPRTKVATIKSPWRVSDGLFLLEELERKAILLEAGTPGWETIRHVHKRVGLSVGQVIAAIRDGRLRVGKRAEAFGYHGLVVNVAEVDQSELLRPREQKMAAMEGEINAAAFARSIGVREKGAFQALIEGGHTPAMEVLHPVTKRSQWRMSGADIAAFYDKFTTPTVIVKETGLHRNTILAAFAAHGIEAFRLNGVAVGPIYLLKEVAPVLNTLKS</sequence>
<organism evidence="2 3">
    <name type="scientific">Leisingera daeponensis</name>
    <dbReference type="NCBI Taxonomy" id="405746"/>
    <lineage>
        <taxon>Bacteria</taxon>
        <taxon>Pseudomonadati</taxon>
        <taxon>Pseudomonadota</taxon>
        <taxon>Alphaproteobacteria</taxon>
        <taxon>Rhodobacterales</taxon>
        <taxon>Roseobacteraceae</taxon>
        <taxon>Leisingera</taxon>
    </lineage>
</organism>